<sequence length="123" mass="13317">MLATENQEFISGGGVRWILTGEERASITSALGIEAHILDHVRGNVMTRARSICSGCGKHSGLDDLVHNAIMAGVHDGAFIIKVLVDGPQSRSPSHGLQCSHCSENFDGVYDWHYIPVGHDEDH</sequence>
<gene>
    <name evidence="3" type="ORF">TWF106_002984</name>
    <name evidence="1" type="ORF">TWF191_009314</name>
    <name evidence="2" type="ORF">TWF679_004274</name>
</gene>
<dbReference type="EMBL" id="WIWS01000016">
    <property type="protein sequence ID" value="KAF3225106.1"/>
    <property type="molecule type" value="Genomic_DNA"/>
</dbReference>
<protein>
    <submittedName>
        <fullName evidence="3">Uncharacterized protein</fullName>
    </submittedName>
</protein>
<reference evidence="4 5" key="1">
    <citation type="submission" date="2019-06" db="EMBL/GenBank/DDBJ databases">
        <authorList>
            <person name="Palmer J.M."/>
        </authorList>
    </citation>
    <scope>NUCLEOTIDE SEQUENCE [LARGE SCALE GENOMIC DNA]</scope>
    <source>
        <strain evidence="3 4">TWF106</strain>
        <strain evidence="1 5">TWF191</strain>
        <strain evidence="2">TWF679</strain>
    </source>
</reference>
<comment type="caution">
    <text evidence="3">The sequence shown here is derived from an EMBL/GenBank/DDBJ whole genome shotgun (WGS) entry which is preliminary data.</text>
</comment>
<proteinExistence type="predicted"/>
<evidence type="ECO:0000313" key="2">
    <source>
        <dbReference type="EMBL" id="KAF3223076.1"/>
    </source>
</evidence>
<dbReference type="EMBL" id="WIPF01000068">
    <property type="protein sequence ID" value="KAF3215335.1"/>
    <property type="molecule type" value="Genomic_DNA"/>
</dbReference>
<name>A0A6G1M0Z7_ORBOL</name>
<dbReference type="EMBL" id="WIWT01000002">
    <property type="protein sequence ID" value="KAF3223076.1"/>
    <property type="molecule type" value="Genomic_DNA"/>
</dbReference>
<dbReference type="Proteomes" id="UP000472727">
    <property type="component" value="Unassembled WGS sequence"/>
</dbReference>
<evidence type="ECO:0000313" key="5">
    <source>
        <dbReference type="Proteomes" id="UP000483672"/>
    </source>
</evidence>
<organism evidence="3 4">
    <name type="scientific">Orbilia oligospora</name>
    <name type="common">Nematode-trapping fungus</name>
    <name type="synonym">Arthrobotrys oligospora</name>
    <dbReference type="NCBI Taxonomy" id="2813651"/>
    <lineage>
        <taxon>Eukaryota</taxon>
        <taxon>Fungi</taxon>
        <taxon>Dikarya</taxon>
        <taxon>Ascomycota</taxon>
        <taxon>Pezizomycotina</taxon>
        <taxon>Orbiliomycetes</taxon>
        <taxon>Orbiliales</taxon>
        <taxon>Orbiliaceae</taxon>
        <taxon>Orbilia</taxon>
    </lineage>
</organism>
<evidence type="ECO:0000313" key="3">
    <source>
        <dbReference type="EMBL" id="KAF3225106.1"/>
    </source>
</evidence>
<dbReference type="Proteomes" id="UP000483672">
    <property type="component" value="Unassembled WGS sequence"/>
</dbReference>
<evidence type="ECO:0000313" key="4">
    <source>
        <dbReference type="Proteomes" id="UP000472727"/>
    </source>
</evidence>
<accession>A0A6G1M0Z7</accession>
<dbReference type="AlphaFoldDB" id="A0A6G1M0Z7"/>
<dbReference type="OrthoDB" id="5271370at2759"/>
<evidence type="ECO:0000313" key="1">
    <source>
        <dbReference type="EMBL" id="KAF3215335.1"/>
    </source>
</evidence>
<dbReference type="Proteomes" id="UP000614610">
    <property type="component" value="Unassembled WGS sequence"/>
</dbReference>